<protein>
    <submittedName>
        <fullName evidence="8">DC-STAMP domain-containing protein 1</fullName>
    </submittedName>
</protein>
<evidence type="ECO:0000259" key="7">
    <source>
        <dbReference type="Pfam" id="PF26037"/>
    </source>
</evidence>
<comment type="subcellular location">
    <subcellularLocation>
        <location evidence="1">Membrane</location>
        <topology evidence="1">Multi-pass membrane protein</topology>
    </subcellularLocation>
</comment>
<proteinExistence type="evidence at transcript level"/>
<evidence type="ECO:0000256" key="3">
    <source>
        <dbReference type="ARBA" id="ARBA00022989"/>
    </source>
</evidence>
<dbReference type="PANTHER" id="PTHR21041">
    <property type="entry name" value="DENDRITIC CELL-SPECIFIC TRANSMEMBRANE PROTEIN"/>
    <property type="match status" value="1"/>
</dbReference>
<evidence type="ECO:0000256" key="2">
    <source>
        <dbReference type="ARBA" id="ARBA00022692"/>
    </source>
</evidence>
<dbReference type="Pfam" id="PF07782">
    <property type="entry name" value="DC_STAMP"/>
    <property type="match status" value="1"/>
</dbReference>
<organism evidence="8">
    <name type="scientific">Ceratitis capitata</name>
    <name type="common">Mediterranean fruit fly</name>
    <name type="synonym">Tephritis capitata</name>
    <dbReference type="NCBI Taxonomy" id="7213"/>
    <lineage>
        <taxon>Eukaryota</taxon>
        <taxon>Metazoa</taxon>
        <taxon>Ecdysozoa</taxon>
        <taxon>Arthropoda</taxon>
        <taxon>Hexapoda</taxon>
        <taxon>Insecta</taxon>
        <taxon>Pterygota</taxon>
        <taxon>Neoptera</taxon>
        <taxon>Endopterygota</taxon>
        <taxon>Diptera</taxon>
        <taxon>Brachycera</taxon>
        <taxon>Muscomorpha</taxon>
        <taxon>Tephritoidea</taxon>
        <taxon>Tephritidae</taxon>
        <taxon>Ceratitis</taxon>
        <taxon>Ceratitis</taxon>
    </lineage>
</organism>
<keyword evidence="4 5" id="KW-0472">Membrane</keyword>
<keyword evidence="2 5" id="KW-0812">Transmembrane</keyword>
<dbReference type="InterPro" id="IPR051856">
    <property type="entry name" value="CSR-E3_Ligase_Protein"/>
</dbReference>
<sequence length="690" mass="80776">MSKMLYFVKRKVCLLLSKKCRPIYCILLSPNVESFIWTRYICSWFVGVCVGAILWLLISLNFNFSLESEVLISVSIAALVGIGFVFTTSIKCISFLILAGMAGKSGRSYLRALCFAYIITGPIFNLASNGGEVVRVFACATTLTYNLTKTRLDLMTKPFHNTLTTIKDDFILVEKSFDEFNGVLQPIRTEVSGTDNDSNLKLQRRKVEGVAERVQKNYSEKIKTRCKRQLKRGERRCRDAFENAYLDCNEKFPRVVKTLLCWPFQVDFICHINLLGKPDKICDPYEALPKNFGESYAQLDDSQKLLYGNNSHVEVKYKIKSPTPKDLLRNADHTADLLMNEFNAKRKMFDVVMNITQKILSILFIKVIIAALYYHKKYLGDINFDNVYISEYFHRVDDRRKRAKKSTVLPLKKFEKKNLVDLKSAWQHTEQESRAIYFYLFQFAMEILAASLFLLLDYLIVTLLEIIRIKSFVSYTQKGEHIIHFQVEGSGLMARLLRRTLHNFNIHAKVSTYLSNETCLPNPNILSKSFYLKLVATYAVIIILIYKSSYFMRLRRLICSYFYYKREKKRVLYLYNNILRRRRTLFSAMRKTATSNVVKQKMRQRYNLILRFRLKWPKCCRWLRCLPGSRFKCLICNDLEDNDFIICKNPQCRIGYCYQCWRDLGVLCIACQTELKSIEILDFYTFFEIV</sequence>
<feature type="domain" description="Dendritic cell-specific transmembrane protein-like" evidence="6">
    <location>
        <begin position="384"/>
        <end position="575"/>
    </location>
</feature>
<reference evidence="8" key="2">
    <citation type="journal article" date="2014" name="BMC Genomics">
        <title>A genomic perspective to assessing quality of mass-reared SIT flies used in Mediterranean fruit fly (Ceratitis capitata) eradication in California.</title>
        <authorList>
            <person name="Calla B."/>
            <person name="Hall B."/>
            <person name="Hou S."/>
            <person name="Geib S.M."/>
        </authorList>
    </citation>
    <scope>NUCLEOTIDE SEQUENCE</scope>
</reference>
<feature type="transmembrane region" description="Helical" evidence="5">
    <location>
        <begin position="355"/>
        <end position="374"/>
    </location>
</feature>
<keyword evidence="3 5" id="KW-1133">Transmembrane helix</keyword>
<feature type="transmembrane region" description="Helical" evidence="5">
    <location>
        <begin position="70"/>
        <end position="97"/>
    </location>
</feature>
<gene>
    <name evidence="8" type="primary">DCST1</name>
</gene>
<dbReference type="GO" id="GO:0016020">
    <property type="term" value="C:membrane"/>
    <property type="evidence" value="ECO:0007669"/>
    <property type="project" value="UniProtKB-SubCell"/>
</dbReference>
<dbReference type="PANTHER" id="PTHR21041:SF17">
    <property type="entry name" value="E3 UBIQUITIN-PROTEIN LIGASE DCST1"/>
    <property type="match status" value="1"/>
</dbReference>
<accession>W8AJ54</accession>
<dbReference type="EMBL" id="GAMC01018010">
    <property type="protein sequence ID" value="JAB88545.1"/>
    <property type="molecule type" value="mRNA"/>
</dbReference>
<evidence type="ECO:0000256" key="1">
    <source>
        <dbReference type="ARBA" id="ARBA00004141"/>
    </source>
</evidence>
<dbReference type="OrthoDB" id="5985669at2759"/>
<evidence type="ECO:0000259" key="6">
    <source>
        <dbReference type="Pfam" id="PF07782"/>
    </source>
</evidence>
<dbReference type="InterPro" id="IPR012858">
    <property type="entry name" value="DC_STAMP-like"/>
</dbReference>
<evidence type="ECO:0000256" key="4">
    <source>
        <dbReference type="ARBA" id="ARBA00023136"/>
    </source>
</evidence>
<evidence type="ECO:0000256" key="5">
    <source>
        <dbReference type="SAM" id="Phobius"/>
    </source>
</evidence>
<dbReference type="Pfam" id="PF26037">
    <property type="entry name" value="zf-RING_DCST1_C"/>
    <property type="match status" value="1"/>
</dbReference>
<evidence type="ECO:0000313" key="8">
    <source>
        <dbReference type="EMBL" id="JAB88545.1"/>
    </source>
</evidence>
<reference evidence="8" key="1">
    <citation type="submission" date="2013-07" db="EMBL/GenBank/DDBJ databases">
        <authorList>
            <person name="Geib S."/>
        </authorList>
    </citation>
    <scope>NUCLEOTIDE SEQUENCE</scope>
</reference>
<feature type="transmembrane region" description="Helical" evidence="5">
    <location>
        <begin position="530"/>
        <end position="546"/>
    </location>
</feature>
<feature type="transmembrane region" description="Helical" evidence="5">
    <location>
        <begin position="37"/>
        <end position="58"/>
    </location>
</feature>
<dbReference type="InterPro" id="IPR058842">
    <property type="entry name" value="DCST1_C"/>
</dbReference>
<name>W8AJ54_CERCA</name>
<feature type="domain" description="E3 ubiquitin-protein ligase DCST1-like C-terminal" evidence="7">
    <location>
        <begin position="632"/>
        <end position="673"/>
    </location>
</feature>
<dbReference type="AlphaFoldDB" id="W8AJ54"/>